<sequence>MANLITLLQEYGVLIVFAVVLVEQMGLPIPAYPILIVAGALAVDGGTPFPVVLGISMLACLISDYFWFRAGRHFGKRILKLLCKISLSPDYCVSQTEDNFRKWGPKSMVVAKFIPGFNTIAPPMAGALGTTVPTFLGFSLAGGLLWSATGLTIGAYFHADVDKVLDVLSTMGSTALSVLVILLALFVLAKFIERRRFQKAMQTERISVEELKELLDGGHDPVMIDARSATAQMLDPPVPGALLVGSSDPLSVIKSLPKDRHIIVYCSCPNDVTAAKVAKQLHSHGYKRAKPLHGGLDAWNTAFRSESESAVIAETTPDSLTPADSRH</sequence>
<organism evidence="8 9">
    <name type="scientific">Massilia eburnea</name>
    <dbReference type="NCBI Taxonomy" id="1776165"/>
    <lineage>
        <taxon>Bacteria</taxon>
        <taxon>Pseudomonadati</taxon>
        <taxon>Pseudomonadota</taxon>
        <taxon>Betaproteobacteria</taxon>
        <taxon>Burkholderiales</taxon>
        <taxon>Oxalobacteraceae</taxon>
        <taxon>Telluria group</taxon>
        <taxon>Massilia</taxon>
    </lineage>
</organism>
<comment type="caution">
    <text evidence="8">The sequence shown here is derived from an EMBL/GenBank/DDBJ whole genome shotgun (WGS) entry which is preliminary data.</text>
</comment>
<dbReference type="AlphaFoldDB" id="A0A6L6QQ56"/>
<dbReference type="SUPFAM" id="SSF52821">
    <property type="entry name" value="Rhodanese/Cell cycle control phosphatase"/>
    <property type="match status" value="1"/>
</dbReference>
<evidence type="ECO:0000256" key="4">
    <source>
        <dbReference type="ARBA" id="ARBA00022989"/>
    </source>
</evidence>
<evidence type="ECO:0000313" key="8">
    <source>
        <dbReference type="EMBL" id="MTW14214.1"/>
    </source>
</evidence>
<keyword evidence="4 6" id="KW-1133">Transmembrane helix</keyword>
<dbReference type="PROSITE" id="PS50206">
    <property type="entry name" value="RHODANESE_3"/>
    <property type="match status" value="1"/>
</dbReference>
<feature type="transmembrane region" description="Helical" evidence="6">
    <location>
        <begin position="49"/>
        <end position="68"/>
    </location>
</feature>
<keyword evidence="2" id="KW-1003">Cell membrane</keyword>
<evidence type="ECO:0000256" key="2">
    <source>
        <dbReference type="ARBA" id="ARBA00022475"/>
    </source>
</evidence>
<dbReference type="InterPro" id="IPR051311">
    <property type="entry name" value="DedA_domain"/>
</dbReference>
<name>A0A6L6QQ56_9BURK</name>
<feature type="transmembrane region" description="Helical" evidence="6">
    <location>
        <begin position="171"/>
        <end position="192"/>
    </location>
</feature>
<dbReference type="EMBL" id="WNKX01000036">
    <property type="protein sequence ID" value="MTW14214.1"/>
    <property type="molecule type" value="Genomic_DNA"/>
</dbReference>
<dbReference type="InterPro" id="IPR001763">
    <property type="entry name" value="Rhodanese-like_dom"/>
</dbReference>
<evidence type="ECO:0000259" key="7">
    <source>
        <dbReference type="PROSITE" id="PS50206"/>
    </source>
</evidence>
<dbReference type="Gene3D" id="3.40.250.10">
    <property type="entry name" value="Rhodanese-like domain"/>
    <property type="match status" value="1"/>
</dbReference>
<evidence type="ECO:0000256" key="6">
    <source>
        <dbReference type="SAM" id="Phobius"/>
    </source>
</evidence>
<evidence type="ECO:0000256" key="5">
    <source>
        <dbReference type="ARBA" id="ARBA00023136"/>
    </source>
</evidence>
<accession>A0A6L6QQ56</accession>
<evidence type="ECO:0000256" key="3">
    <source>
        <dbReference type="ARBA" id="ARBA00022692"/>
    </source>
</evidence>
<feature type="domain" description="Rhodanese" evidence="7">
    <location>
        <begin position="217"/>
        <end position="308"/>
    </location>
</feature>
<dbReference type="RefSeq" id="WP_155457158.1">
    <property type="nucleotide sequence ID" value="NZ_WNKX01000036.1"/>
</dbReference>
<dbReference type="Pfam" id="PF09335">
    <property type="entry name" value="VTT_dom"/>
    <property type="match status" value="1"/>
</dbReference>
<dbReference type="OrthoDB" id="21108at2"/>
<dbReference type="Pfam" id="PF00581">
    <property type="entry name" value="Rhodanese"/>
    <property type="match status" value="1"/>
</dbReference>
<dbReference type="InterPro" id="IPR036873">
    <property type="entry name" value="Rhodanese-like_dom_sf"/>
</dbReference>
<keyword evidence="3 6" id="KW-0812">Transmembrane</keyword>
<keyword evidence="8" id="KW-0808">Transferase</keyword>
<dbReference type="GO" id="GO:0005886">
    <property type="term" value="C:plasma membrane"/>
    <property type="evidence" value="ECO:0007669"/>
    <property type="project" value="UniProtKB-SubCell"/>
</dbReference>
<dbReference type="PANTHER" id="PTHR42709">
    <property type="entry name" value="ALKALINE PHOSPHATASE LIKE PROTEIN"/>
    <property type="match status" value="1"/>
</dbReference>
<keyword evidence="9" id="KW-1185">Reference proteome</keyword>
<gene>
    <name evidence="8" type="ORF">GM658_26725</name>
</gene>
<proteinExistence type="predicted"/>
<dbReference type="InterPro" id="IPR032816">
    <property type="entry name" value="VTT_dom"/>
</dbReference>
<dbReference type="SMART" id="SM00450">
    <property type="entry name" value="RHOD"/>
    <property type="match status" value="1"/>
</dbReference>
<keyword evidence="5 6" id="KW-0472">Membrane</keyword>
<dbReference type="GO" id="GO:0016740">
    <property type="term" value="F:transferase activity"/>
    <property type="evidence" value="ECO:0007669"/>
    <property type="project" value="UniProtKB-KW"/>
</dbReference>
<dbReference type="Proteomes" id="UP000472320">
    <property type="component" value="Unassembled WGS sequence"/>
</dbReference>
<feature type="transmembrane region" description="Helical" evidence="6">
    <location>
        <begin position="12"/>
        <end position="43"/>
    </location>
</feature>
<dbReference type="PANTHER" id="PTHR42709:SF6">
    <property type="entry name" value="UNDECAPRENYL PHOSPHATE TRANSPORTER A"/>
    <property type="match status" value="1"/>
</dbReference>
<evidence type="ECO:0000256" key="1">
    <source>
        <dbReference type="ARBA" id="ARBA00004651"/>
    </source>
</evidence>
<protein>
    <submittedName>
        <fullName evidence="8">Sulfurtransferase</fullName>
    </submittedName>
</protein>
<evidence type="ECO:0000313" key="9">
    <source>
        <dbReference type="Proteomes" id="UP000472320"/>
    </source>
</evidence>
<reference evidence="8 9" key="1">
    <citation type="submission" date="2019-11" db="EMBL/GenBank/DDBJ databases">
        <title>Type strains purchased from KCTC, JCM and DSMZ.</title>
        <authorList>
            <person name="Lu H."/>
        </authorList>
    </citation>
    <scope>NUCLEOTIDE SEQUENCE [LARGE SCALE GENOMIC DNA]</scope>
    <source>
        <strain evidence="8 9">JCM 31587</strain>
    </source>
</reference>
<feature type="transmembrane region" description="Helical" evidence="6">
    <location>
        <begin position="135"/>
        <end position="159"/>
    </location>
</feature>
<comment type="subcellular location">
    <subcellularLocation>
        <location evidence="1">Cell membrane</location>
        <topology evidence="1">Multi-pass membrane protein</topology>
    </subcellularLocation>
</comment>